<dbReference type="RefSeq" id="WP_083364549.1">
    <property type="nucleotide sequence ID" value="NZ_LT629742.1"/>
</dbReference>
<dbReference type="Proteomes" id="UP000181956">
    <property type="component" value="Chromosome I"/>
</dbReference>
<dbReference type="GO" id="GO:0043190">
    <property type="term" value="C:ATP-binding cassette (ABC) transporter complex"/>
    <property type="evidence" value="ECO:0007669"/>
    <property type="project" value="InterPro"/>
</dbReference>
<protein>
    <submittedName>
        <fullName evidence="4">Oligopeptide transport system substrate-binding protein</fullName>
    </submittedName>
</protein>
<dbReference type="EMBL" id="LT629742">
    <property type="protein sequence ID" value="SDT06812.1"/>
    <property type="molecule type" value="Genomic_DNA"/>
</dbReference>
<dbReference type="PIRSF" id="PIRSF002741">
    <property type="entry name" value="MppA"/>
    <property type="match status" value="1"/>
</dbReference>
<evidence type="ECO:0000256" key="2">
    <source>
        <dbReference type="SAM" id="SignalP"/>
    </source>
</evidence>
<proteinExistence type="predicted"/>
<dbReference type="InterPro" id="IPR039424">
    <property type="entry name" value="SBP_5"/>
</dbReference>
<dbReference type="CDD" id="cd00995">
    <property type="entry name" value="PBP2_NikA_DppA_OppA_like"/>
    <property type="match status" value="1"/>
</dbReference>
<feature type="signal peptide" evidence="2">
    <location>
        <begin position="1"/>
        <end position="20"/>
    </location>
</feature>
<dbReference type="AlphaFoldDB" id="A0A1H1XCC5"/>
<feature type="compositionally biased region" description="Low complexity" evidence="1">
    <location>
        <begin position="37"/>
        <end position="47"/>
    </location>
</feature>
<dbReference type="SUPFAM" id="SSF53850">
    <property type="entry name" value="Periplasmic binding protein-like II"/>
    <property type="match status" value="1"/>
</dbReference>
<name>A0A1H1XCC5_9MICO</name>
<dbReference type="Gene3D" id="3.40.190.10">
    <property type="entry name" value="Periplasmic binding protein-like II"/>
    <property type="match status" value="1"/>
</dbReference>
<dbReference type="PANTHER" id="PTHR30290:SF83">
    <property type="entry name" value="ABC TRANSPORTER SUBSTRATE-BINDING PROTEIN"/>
    <property type="match status" value="1"/>
</dbReference>
<keyword evidence="2" id="KW-0732">Signal</keyword>
<dbReference type="PROSITE" id="PS51257">
    <property type="entry name" value="PROKAR_LIPOPROTEIN"/>
    <property type="match status" value="1"/>
</dbReference>
<dbReference type="GO" id="GO:0042597">
    <property type="term" value="C:periplasmic space"/>
    <property type="evidence" value="ECO:0007669"/>
    <property type="project" value="UniProtKB-ARBA"/>
</dbReference>
<evidence type="ECO:0000259" key="3">
    <source>
        <dbReference type="Pfam" id="PF00496"/>
    </source>
</evidence>
<dbReference type="InterPro" id="IPR030678">
    <property type="entry name" value="Peptide/Ni-bd"/>
</dbReference>
<accession>A0A1H1XCC5</accession>
<dbReference type="Gene3D" id="3.10.105.10">
    <property type="entry name" value="Dipeptide-binding Protein, Domain 3"/>
    <property type="match status" value="1"/>
</dbReference>
<feature type="compositionally biased region" description="Polar residues" evidence="1">
    <location>
        <begin position="48"/>
        <end position="62"/>
    </location>
</feature>
<gene>
    <name evidence="4" type="ORF">SAMN04489834_2754</name>
</gene>
<evidence type="ECO:0000313" key="4">
    <source>
        <dbReference type="EMBL" id="SDT06812.1"/>
    </source>
</evidence>
<feature type="chain" id="PRO_5038490959" evidence="2">
    <location>
        <begin position="21"/>
        <end position="541"/>
    </location>
</feature>
<dbReference type="PANTHER" id="PTHR30290">
    <property type="entry name" value="PERIPLASMIC BINDING COMPONENT OF ABC TRANSPORTER"/>
    <property type="match status" value="1"/>
</dbReference>
<dbReference type="GO" id="GO:1904680">
    <property type="term" value="F:peptide transmembrane transporter activity"/>
    <property type="evidence" value="ECO:0007669"/>
    <property type="project" value="TreeGrafter"/>
</dbReference>
<feature type="domain" description="Solute-binding protein family 5" evidence="3">
    <location>
        <begin position="86"/>
        <end position="463"/>
    </location>
</feature>
<evidence type="ECO:0000313" key="5">
    <source>
        <dbReference type="Proteomes" id="UP000181956"/>
    </source>
</evidence>
<reference evidence="5" key="1">
    <citation type="submission" date="2016-10" db="EMBL/GenBank/DDBJ databases">
        <authorList>
            <person name="Varghese N."/>
            <person name="Submissions S."/>
        </authorList>
    </citation>
    <scope>NUCLEOTIDE SEQUENCE [LARGE SCALE GENOMIC DNA]</scope>
    <source>
        <strain evidence="5">DSM 21772</strain>
    </source>
</reference>
<dbReference type="STRING" id="412690.SAMN04489834_2754"/>
<dbReference type="GO" id="GO:0015833">
    <property type="term" value="P:peptide transport"/>
    <property type="evidence" value="ECO:0007669"/>
    <property type="project" value="TreeGrafter"/>
</dbReference>
<evidence type="ECO:0000256" key="1">
    <source>
        <dbReference type="SAM" id="MobiDB-lite"/>
    </source>
</evidence>
<dbReference type="OrthoDB" id="9046151at2"/>
<dbReference type="InterPro" id="IPR000914">
    <property type="entry name" value="SBP_5_dom"/>
</dbReference>
<sequence length="541" mass="57820">MKIKKLGLVAVALAAASALALSGCATDTGSGEGSTSGAGSSTAIVTTNGSEPQNPLLPANTTETGGGKITTSIFAGLVSYTATGSIENEVAKSIESDDATNWTVTLNDGWKFTNGEAVDAASFVDAWKYAALFSNAQSASYFFDNIVGFSYEEDTELTGLQIVDDKTFTVELSAPEADWPLRLGYTAYMPLPKAGLADMEAFGQNPIGNGPYMLASDTAWVHEEKIDLITNPDYKGVRTPVNGGLTIIFYPTLEAAYADAQGGNLDVLDGVPDSAFQTFESDFPERSANQAAAIFQAFNIPEYIAHFSGEEGQLRRHAISMSINRDEITDVIFQGTRTPATDYTSPVINGWTDKLEGADVLAYNPEEAKKVWAQADAIAPFTGEFTIAYNSDGGHQAWVEAVTNSIANTLGITAAGKPYPTFAAMLDDRKNQTLTGGVRAGWQGDYPSMYNFLAPLYQTGAGSNYEGYTNPDFDALLKDGSNATSIEDATAKYQAAQEVLLKDLATVPLWYSNVVGVWSDQVDNVVFGWDSVPLYSQITKE</sequence>
<organism evidence="4 5">
    <name type="scientific">Microterricola viridarii</name>
    <dbReference type="NCBI Taxonomy" id="412690"/>
    <lineage>
        <taxon>Bacteria</taxon>
        <taxon>Bacillati</taxon>
        <taxon>Actinomycetota</taxon>
        <taxon>Actinomycetes</taxon>
        <taxon>Micrococcales</taxon>
        <taxon>Microbacteriaceae</taxon>
        <taxon>Microterricola</taxon>
    </lineage>
</organism>
<dbReference type="Gene3D" id="3.90.76.10">
    <property type="entry name" value="Dipeptide-binding Protein, Domain 1"/>
    <property type="match status" value="1"/>
</dbReference>
<keyword evidence="5" id="KW-1185">Reference proteome</keyword>
<dbReference type="Pfam" id="PF00496">
    <property type="entry name" value="SBP_bac_5"/>
    <property type="match status" value="1"/>
</dbReference>
<feature type="region of interest" description="Disordered" evidence="1">
    <location>
        <begin position="28"/>
        <end position="62"/>
    </location>
</feature>